<dbReference type="GO" id="GO:0005886">
    <property type="term" value="C:plasma membrane"/>
    <property type="evidence" value="ECO:0007669"/>
    <property type="project" value="TreeGrafter"/>
</dbReference>
<dbReference type="InterPro" id="IPR045122">
    <property type="entry name" value="Csc1-like"/>
</dbReference>
<dbReference type="PANTHER" id="PTHR13018:SF141">
    <property type="entry name" value="OS01G0950900 PROTEIN"/>
    <property type="match status" value="1"/>
</dbReference>
<organism evidence="3 4">
    <name type="scientific">Salix koriyanagi</name>
    <dbReference type="NCBI Taxonomy" id="2511006"/>
    <lineage>
        <taxon>Eukaryota</taxon>
        <taxon>Viridiplantae</taxon>
        <taxon>Streptophyta</taxon>
        <taxon>Embryophyta</taxon>
        <taxon>Tracheophyta</taxon>
        <taxon>Spermatophyta</taxon>
        <taxon>Magnoliopsida</taxon>
        <taxon>eudicotyledons</taxon>
        <taxon>Gunneridae</taxon>
        <taxon>Pentapetalae</taxon>
        <taxon>rosids</taxon>
        <taxon>fabids</taxon>
        <taxon>Malpighiales</taxon>
        <taxon>Salicaceae</taxon>
        <taxon>Saliceae</taxon>
        <taxon>Salix</taxon>
    </lineage>
</organism>
<dbReference type="GO" id="GO:0005227">
    <property type="term" value="F:calcium-activated cation channel activity"/>
    <property type="evidence" value="ECO:0007669"/>
    <property type="project" value="InterPro"/>
</dbReference>
<proteinExistence type="predicted"/>
<accession>A0A9Q0SZF5</accession>
<feature type="transmembrane region" description="Helical" evidence="1">
    <location>
        <begin position="47"/>
        <end position="68"/>
    </location>
</feature>
<comment type="caution">
    <text evidence="3">The sequence shown here is derived from an EMBL/GenBank/DDBJ whole genome shotgun (WGS) entry which is preliminary data.</text>
</comment>
<keyword evidence="4" id="KW-1185">Reference proteome</keyword>
<feature type="transmembrane region" description="Helical" evidence="1">
    <location>
        <begin position="6"/>
        <end position="26"/>
    </location>
</feature>
<dbReference type="AlphaFoldDB" id="A0A9Q0SZF5"/>
<feature type="transmembrane region" description="Helical" evidence="1">
    <location>
        <begin position="74"/>
        <end position="92"/>
    </location>
</feature>
<reference evidence="3" key="1">
    <citation type="submission" date="2022-11" db="EMBL/GenBank/DDBJ databases">
        <authorList>
            <person name="Hyden B.L."/>
            <person name="Feng K."/>
            <person name="Yates T."/>
            <person name="Jawdy S."/>
            <person name="Smart L.B."/>
            <person name="Muchero W."/>
        </authorList>
    </citation>
    <scope>NUCLEOTIDE SEQUENCE</scope>
    <source>
        <tissue evidence="3">Shoot tip</tissue>
    </source>
</reference>
<gene>
    <name evidence="3" type="ORF">OIU74_013979</name>
</gene>
<evidence type="ECO:0000259" key="2">
    <source>
        <dbReference type="Pfam" id="PF02714"/>
    </source>
</evidence>
<name>A0A9Q0SZF5_9ROSI</name>
<feature type="domain" description="CSC1/OSCA1-like 7TM region" evidence="2">
    <location>
        <begin position="1"/>
        <end position="66"/>
    </location>
</feature>
<evidence type="ECO:0000256" key="1">
    <source>
        <dbReference type="SAM" id="Phobius"/>
    </source>
</evidence>
<keyword evidence="1" id="KW-0812">Transmembrane</keyword>
<evidence type="ECO:0000313" key="3">
    <source>
        <dbReference type="EMBL" id="KAJ6694760.1"/>
    </source>
</evidence>
<dbReference type="Proteomes" id="UP001151752">
    <property type="component" value="Chromosome 3"/>
</dbReference>
<dbReference type="EMBL" id="JAPFFM010000017">
    <property type="protein sequence ID" value="KAJ6694760.1"/>
    <property type="molecule type" value="Genomic_DNA"/>
</dbReference>
<evidence type="ECO:0000313" key="4">
    <source>
        <dbReference type="Proteomes" id="UP001151752"/>
    </source>
</evidence>
<reference evidence="3" key="2">
    <citation type="journal article" date="2023" name="Int. J. Mol. Sci.">
        <title>De Novo Assembly and Annotation of 11 Diverse Shrub Willow (Salix) Genomes Reveals Novel Gene Organization in Sex-Linked Regions.</title>
        <authorList>
            <person name="Hyden B."/>
            <person name="Feng K."/>
            <person name="Yates T.B."/>
            <person name="Jawdy S."/>
            <person name="Cereghino C."/>
            <person name="Smart L.B."/>
            <person name="Muchero W."/>
        </authorList>
    </citation>
    <scope>NUCLEOTIDE SEQUENCE</scope>
    <source>
        <tissue evidence="3">Shoot tip</tissue>
    </source>
</reference>
<dbReference type="PANTHER" id="PTHR13018">
    <property type="entry name" value="PROBABLE MEMBRANE PROTEIN DUF221-RELATED"/>
    <property type="match status" value="1"/>
</dbReference>
<sequence length="155" mass="17815">MVYAVVAPLLLPFLVGYFYLGYVVYVNQIEDVYETAYDTCGQYWPYVHHYIFIGIILMQITMIGLFGLKSKPSASIATIPLLLLTIMFNEYCKIRFLPTFRHYSVKDAVEHDEQDRNFGEMEINCENARIAYCQPTLQPPNFMASKSTSSQPLVS</sequence>
<keyword evidence="1" id="KW-0472">Membrane</keyword>
<keyword evidence="1" id="KW-1133">Transmembrane helix</keyword>
<protein>
    <submittedName>
        <fullName evidence="3">EARLY-RESPONSIVE TO DEHYDRATION PROTEIN-LIKE</fullName>
    </submittedName>
</protein>
<dbReference type="Pfam" id="PF02714">
    <property type="entry name" value="RSN1_7TM"/>
    <property type="match status" value="1"/>
</dbReference>
<dbReference type="InterPro" id="IPR003864">
    <property type="entry name" value="CSC1/OSCA1-like_7TM"/>
</dbReference>